<dbReference type="Pfam" id="PF13041">
    <property type="entry name" value="PPR_2"/>
    <property type="match status" value="3"/>
</dbReference>
<evidence type="ECO:0000256" key="1">
    <source>
        <dbReference type="ARBA" id="ARBA00022737"/>
    </source>
</evidence>
<dbReference type="NCBIfam" id="TIGR00756">
    <property type="entry name" value="PPR"/>
    <property type="match status" value="5"/>
</dbReference>
<dbReference type="Gene3D" id="1.25.40.10">
    <property type="entry name" value="Tetratricopeptide repeat domain"/>
    <property type="match status" value="6"/>
</dbReference>
<accession>A0A9Q1GSJ2</accession>
<feature type="repeat" description="PPR" evidence="2">
    <location>
        <begin position="548"/>
        <end position="582"/>
    </location>
</feature>
<gene>
    <name evidence="3" type="ORF">Cgig2_009057</name>
</gene>
<dbReference type="InterPro" id="IPR046960">
    <property type="entry name" value="PPR_At4g14850-like_plant"/>
</dbReference>
<dbReference type="OrthoDB" id="1913111at2759"/>
<comment type="caution">
    <text evidence="3">The sequence shown here is derived from an EMBL/GenBank/DDBJ whole genome shotgun (WGS) entry which is preliminary data.</text>
</comment>
<dbReference type="InterPro" id="IPR002885">
    <property type="entry name" value="PPR_rpt"/>
</dbReference>
<dbReference type="EMBL" id="JAKOGI010001389">
    <property type="protein sequence ID" value="KAJ8425860.1"/>
    <property type="molecule type" value="Genomic_DNA"/>
</dbReference>
<dbReference type="FunFam" id="1.25.40.10:FF:000158">
    <property type="entry name" value="pentatricopeptide repeat-containing protein At2g33680"/>
    <property type="match status" value="1"/>
</dbReference>
<keyword evidence="4" id="KW-1185">Reference proteome</keyword>
<dbReference type="Pfam" id="PF01535">
    <property type="entry name" value="PPR"/>
    <property type="match status" value="7"/>
</dbReference>
<evidence type="ECO:0000256" key="2">
    <source>
        <dbReference type="PROSITE-ProRule" id="PRU00708"/>
    </source>
</evidence>
<dbReference type="PROSITE" id="PS51375">
    <property type="entry name" value="PPR"/>
    <property type="match status" value="5"/>
</dbReference>
<dbReference type="PANTHER" id="PTHR47926">
    <property type="entry name" value="PENTATRICOPEPTIDE REPEAT-CONTAINING PROTEIN"/>
    <property type="match status" value="1"/>
</dbReference>
<sequence>MFILIPVRRASFPFVPSISTDSILRYFPPAFFSLRRIQRHSTLKQPCNGYSDEQLHNLLQQCTKAQTLEVLRSFHAFTVILGPYARQPIYFSNNVITLYASFKELQSAHKVFDKMPQRNGVSYNALISAYSYNHQIDDAWEMFCDMLCCGFGPTQFTFGSLLSCPSLDIRRGCTLHGLMLSSGLFSDPHGGTSLIGMYGRHGCIDDAFRAFQDMPEKNLVTWNSIISLLACSGFVQESLTAFCKLMRSNYGLSGSTMVGLITGLTGQEAPTLGEQIYSLAVKNGLNYDISTLNALLNTRVNYLDFASAERMLKEAPVRDVVTYNTLIGAFAKSERPHRGIELLFSLLVEEILPNETTYVGVINCCTNVRIPIYGKYIHAKVIRSSFQNDVLIGSALVDFYGKCSLLDSAYCCFDEIYDKNVVSWNSLIVAFSIKSHTTSANLLREMLSLAYCPDEFTFSAVLKSSSIFEVQQVHCLIMRMGYLKNEYVFNSLLTSYAKNGSLSDALLIATSMEMGLSVVSYNVIAATYSRARQYYKSLHTLSKVDEPDIVSWNILISACSHNGHHIEAFELFKHMVEDQIFPDNYATVSILCGCSSLRSLSLGSSVHGLLIKTNFKNCDTFVCNVLMDMYAKCGCIEDSLKIFKANRDKNRITWTIMISALGHHGFAHEALEMFKEMELLGIKPDAISFIAALSACRHGGLVKEGMELFSQMQLGYDIEPKMDHYHAVVDLLARHGHLKEAEQATWKATALLGRAAIGLEDNCITQKTNYQKSKSTYWKIDVLEWWLIWQSK</sequence>
<protein>
    <recommendedName>
        <fullName evidence="5">Pentatricopeptide repeat-containing protein</fullName>
    </recommendedName>
</protein>
<feature type="repeat" description="PPR" evidence="2">
    <location>
        <begin position="187"/>
        <end position="221"/>
    </location>
</feature>
<proteinExistence type="predicted"/>
<dbReference type="Proteomes" id="UP001153076">
    <property type="component" value="Unassembled WGS sequence"/>
</dbReference>
<feature type="repeat" description="PPR" evidence="2">
    <location>
        <begin position="319"/>
        <end position="353"/>
    </location>
</feature>
<dbReference type="GO" id="GO:0003723">
    <property type="term" value="F:RNA binding"/>
    <property type="evidence" value="ECO:0007669"/>
    <property type="project" value="InterPro"/>
</dbReference>
<dbReference type="FunFam" id="1.25.40.10:FF:001096">
    <property type="entry name" value="Pentatricopeptide repeat-containing protein"/>
    <property type="match status" value="1"/>
</dbReference>
<feature type="repeat" description="PPR" evidence="2">
    <location>
        <begin position="650"/>
        <end position="684"/>
    </location>
</feature>
<evidence type="ECO:0008006" key="5">
    <source>
        <dbReference type="Google" id="ProtNLM"/>
    </source>
</evidence>
<evidence type="ECO:0000313" key="3">
    <source>
        <dbReference type="EMBL" id="KAJ8425860.1"/>
    </source>
</evidence>
<reference evidence="3" key="1">
    <citation type="submission" date="2022-04" db="EMBL/GenBank/DDBJ databases">
        <title>Carnegiea gigantea Genome sequencing and assembly v2.</title>
        <authorList>
            <person name="Copetti D."/>
            <person name="Sanderson M.J."/>
            <person name="Burquez A."/>
            <person name="Wojciechowski M.F."/>
        </authorList>
    </citation>
    <scope>NUCLEOTIDE SEQUENCE</scope>
    <source>
        <strain evidence="3">SGP5-SGP5p</strain>
        <tissue evidence="3">Aerial part</tissue>
    </source>
</reference>
<dbReference type="GO" id="GO:0099402">
    <property type="term" value="P:plant organ development"/>
    <property type="evidence" value="ECO:0007669"/>
    <property type="project" value="UniProtKB-ARBA"/>
</dbReference>
<dbReference type="PANTHER" id="PTHR47926:SF423">
    <property type="entry name" value="REPEAT-CONTAINING PROTEIN, PUTATIVE-RELATED"/>
    <property type="match status" value="1"/>
</dbReference>
<dbReference type="AlphaFoldDB" id="A0A9Q1GSJ2"/>
<keyword evidence="1" id="KW-0677">Repeat</keyword>
<name>A0A9Q1GSJ2_9CARY</name>
<organism evidence="3 4">
    <name type="scientific">Carnegiea gigantea</name>
    <dbReference type="NCBI Taxonomy" id="171969"/>
    <lineage>
        <taxon>Eukaryota</taxon>
        <taxon>Viridiplantae</taxon>
        <taxon>Streptophyta</taxon>
        <taxon>Embryophyta</taxon>
        <taxon>Tracheophyta</taxon>
        <taxon>Spermatophyta</taxon>
        <taxon>Magnoliopsida</taxon>
        <taxon>eudicotyledons</taxon>
        <taxon>Gunneridae</taxon>
        <taxon>Pentapetalae</taxon>
        <taxon>Caryophyllales</taxon>
        <taxon>Cactineae</taxon>
        <taxon>Cactaceae</taxon>
        <taxon>Cactoideae</taxon>
        <taxon>Echinocereeae</taxon>
        <taxon>Carnegiea</taxon>
    </lineage>
</organism>
<dbReference type="InterPro" id="IPR011990">
    <property type="entry name" value="TPR-like_helical_dom_sf"/>
</dbReference>
<feature type="repeat" description="PPR" evidence="2">
    <location>
        <begin position="119"/>
        <end position="153"/>
    </location>
</feature>
<evidence type="ECO:0000313" key="4">
    <source>
        <dbReference type="Proteomes" id="UP001153076"/>
    </source>
</evidence>
<dbReference type="GO" id="GO:0009451">
    <property type="term" value="P:RNA modification"/>
    <property type="evidence" value="ECO:0007669"/>
    <property type="project" value="InterPro"/>
</dbReference>